<gene>
    <name evidence="2" type="ORF">YALI1_F20931g</name>
</gene>
<organism evidence="2 3">
    <name type="scientific">Yarrowia lipolytica</name>
    <name type="common">Candida lipolytica</name>
    <dbReference type="NCBI Taxonomy" id="4952"/>
    <lineage>
        <taxon>Eukaryota</taxon>
        <taxon>Fungi</taxon>
        <taxon>Dikarya</taxon>
        <taxon>Ascomycota</taxon>
        <taxon>Saccharomycotina</taxon>
        <taxon>Dipodascomycetes</taxon>
        <taxon>Dipodascales</taxon>
        <taxon>Dipodascales incertae sedis</taxon>
        <taxon>Yarrowia</taxon>
    </lineage>
</organism>
<dbReference type="AlphaFoldDB" id="A0A1D8NNN0"/>
<protein>
    <submittedName>
        <fullName evidence="2">Uncharacterized protein</fullName>
    </submittedName>
</protein>
<reference evidence="2 3" key="1">
    <citation type="journal article" date="2016" name="PLoS ONE">
        <title>Sequence Assembly of Yarrowia lipolytica Strain W29/CLIB89 Shows Transposable Element Diversity.</title>
        <authorList>
            <person name="Magnan C."/>
            <person name="Yu J."/>
            <person name="Chang I."/>
            <person name="Jahn E."/>
            <person name="Kanomata Y."/>
            <person name="Wu J."/>
            <person name="Zeller M."/>
            <person name="Oakes M."/>
            <person name="Baldi P."/>
            <person name="Sandmeyer S."/>
        </authorList>
    </citation>
    <scope>NUCLEOTIDE SEQUENCE [LARGE SCALE GENOMIC DNA]</scope>
    <source>
        <strain evidence="3">CLIB89(W29)</strain>
    </source>
</reference>
<dbReference type="EMBL" id="CP017558">
    <property type="protein sequence ID" value="AOW07232.1"/>
    <property type="molecule type" value="Genomic_DNA"/>
</dbReference>
<dbReference type="VEuPathDB" id="FungiDB:YALI1_F20931g"/>
<name>A0A1D8NNN0_YARLL</name>
<evidence type="ECO:0000256" key="1">
    <source>
        <dbReference type="SAM" id="MobiDB-lite"/>
    </source>
</evidence>
<sequence>MSLLLRVENHRYSFRNDVTIHPRTRFSSVVTSQTWCSSLVRIGRVQDVDPFLFCQRQCSEPDIGDRRKPNTSRATARRGDSDGTTFVSFERQLQKLALLHVSGCAVLNEV</sequence>
<accession>A0A1D8NNN0</accession>
<dbReference type="RefSeq" id="XP_068139512.1">
    <property type="nucleotide sequence ID" value="XM_068283411.1"/>
</dbReference>
<dbReference type="Proteomes" id="UP000182444">
    <property type="component" value="Chromosome 1F"/>
</dbReference>
<feature type="region of interest" description="Disordered" evidence="1">
    <location>
        <begin position="62"/>
        <end position="83"/>
    </location>
</feature>
<evidence type="ECO:0000313" key="3">
    <source>
        <dbReference type="Proteomes" id="UP000182444"/>
    </source>
</evidence>
<evidence type="ECO:0000313" key="2">
    <source>
        <dbReference type="EMBL" id="AOW07232.1"/>
    </source>
</evidence>
<dbReference type="GeneID" id="94583991"/>
<proteinExistence type="predicted"/>